<dbReference type="Gramene" id="ESQ39559">
    <property type="protein sequence ID" value="ESQ39559"/>
    <property type="gene ID" value="EUTSA_v100011931mg"/>
</dbReference>
<dbReference type="KEGG" id="eus:EUTSA_v100011931m"/>
<gene>
    <name evidence="2" type="ORF">EUTSA_v100011931mg</name>
</gene>
<evidence type="ECO:0000259" key="1">
    <source>
        <dbReference type="SMART" id="SM00579"/>
    </source>
</evidence>
<proteinExistence type="predicted"/>
<feature type="domain" description="FBD" evidence="1">
    <location>
        <begin position="145"/>
        <end position="201"/>
    </location>
</feature>
<protein>
    <recommendedName>
        <fullName evidence="1">FBD domain-containing protein</fullName>
    </recommendedName>
</protein>
<feature type="non-terminal residue" evidence="2">
    <location>
        <position position="1"/>
    </location>
</feature>
<dbReference type="InterPro" id="IPR050232">
    <property type="entry name" value="FBL13/AtMIF1-like"/>
</dbReference>
<evidence type="ECO:0000313" key="2">
    <source>
        <dbReference type="EMBL" id="ESQ39559.1"/>
    </source>
</evidence>
<reference evidence="2 3" key="1">
    <citation type="journal article" date="2013" name="Front. Plant Sci.">
        <title>The Reference Genome of the Halophytic Plant Eutrema salsugineum.</title>
        <authorList>
            <person name="Yang R."/>
            <person name="Jarvis D.E."/>
            <person name="Chen H."/>
            <person name="Beilstein M.A."/>
            <person name="Grimwood J."/>
            <person name="Jenkins J."/>
            <person name="Shu S."/>
            <person name="Prochnik S."/>
            <person name="Xin M."/>
            <person name="Ma C."/>
            <person name="Schmutz J."/>
            <person name="Wing R.A."/>
            <person name="Mitchell-Olds T."/>
            <person name="Schumaker K.S."/>
            <person name="Wang X."/>
        </authorList>
    </citation>
    <scope>NUCLEOTIDE SEQUENCE [LARGE SCALE GENOMIC DNA]</scope>
</reference>
<evidence type="ECO:0000313" key="3">
    <source>
        <dbReference type="Proteomes" id="UP000030689"/>
    </source>
</evidence>
<dbReference type="SMART" id="SM00579">
    <property type="entry name" value="FBD"/>
    <property type="match status" value="1"/>
</dbReference>
<dbReference type="Proteomes" id="UP000030689">
    <property type="component" value="Unassembled WGS sequence"/>
</dbReference>
<dbReference type="PANTHER" id="PTHR31900">
    <property type="entry name" value="F-BOX/RNI SUPERFAMILY PROTEIN-RELATED"/>
    <property type="match status" value="1"/>
</dbReference>
<sequence>DLTVIGPKEYSTGGLQLLRVRSQSLKSFCLWAMFSAEIDAPRLGYMSFRDDQSDMIVDLSKIDAIHDFLIRISSVRHMIISHGNLDVLNLYFYLRPIPNFHNLYRLEAAFPKSMEQFMPVFLESCPNLRNLILEEGQTEHTYVPQCLVSTLECEESWKKIVRYFLENSVVLKKLLLRFRDSSTSNRDSVFKKLLTFYKAVLQL</sequence>
<dbReference type="SUPFAM" id="SSF52047">
    <property type="entry name" value="RNI-like"/>
    <property type="match status" value="1"/>
</dbReference>
<dbReference type="Pfam" id="PF08387">
    <property type="entry name" value="FBD"/>
    <property type="match status" value="1"/>
</dbReference>
<dbReference type="AlphaFoldDB" id="V4L7E8"/>
<organism evidence="2 3">
    <name type="scientific">Eutrema salsugineum</name>
    <name type="common">Saltwater cress</name>
    <name type="synonym">Sisymbrium salsugineum</name>
    <dbReference type="NCBI Taxonomy" id="72664"/>
    <lineage>
        <taxon>Eukaryota</taxon>
        <taxon>Viridiplantae</taxon>
        <taxon>Streptophyta</taxon>
        <taxon>Embryophyta</taxon>
        <taxon>Tracheophyta</taxon>
        <taxon>Spermatophyta</taxon>
        <taxon>Magnoliopsida</taxon>
        <taxon>eudicotyledons</taxon>
        <taxon>Gunneridae</taxon>
        <taxon>Pentapetalae</taxon>
        <taxon>rosids</taxon>
        <taxon>malvids</taxon>
        <taxon>Brassicales</taxon>
        <taxon>Brassicaceae</taxon>
        <taxon>Eutremeae</taxon>
        <taxon>Eutrema</taxon>
    </lineage>
</organism>
<dbReference type="InterPro" id="IPR006566">
    <property type="entry name" value="FBD"/>
</dbReference>
<dbReference type="EMBL" id="KI517465">
    <property type="protein sequence ID" value="ESQ39559.1"/>
    <property type="molecule type" value="Genomic_DNA"/>
</dbReference>
<keyword evidence="3" id="KW-1185">Reference proteome</keyword>
<dbReference type="PANTHER" id="PTHR31900:SF33">
    <property type="entry name" value="PROTEIN WITH RNI-LIKE_FBD-LIKE DOMAIN"/>
    <property type="match status" value="1"/>
</dbReference>
<name>V4L7E8_EUTSA</name>
<accession>V4L7E8</accession>